<dbReference type="NCBIfam" id="TIGR03265">
    <property type="entry name" value="PhnT2"/>
    <property type="match status" value="1"/>
</dbReference>
<dbReference type="FunFam" id="3.40.50.300:FF:000425">
    <property type="entry name" value="Probable ABC transporter, ATP-binding subunit"/>
    <property type="match status" value="1"/>
</dbReference>
<evidence type="ECO:0000256" key="3">
    <source>
        <dbReference type="ARBA" id="ARBA00022519"/>
    </source>
</evidence>
<dbReference type="Pfam" id="PF00005">
    <property type="entry name" value="ABC_tran"/>
    <property type="match status" value="1"/>
</dbReference>
<evidence type="ECO:0000256" key="5">
    <source>
        <dbReference type="ARBA" id="ARBA00022840"/>
    </source>
</evidence>
<feature type="compositionally biased region" description="Polar residues" evidence="8">
    <location>
        <begin position="25"/>
        <end position="37"/>
    </location>
</feature>
<dbReference type="KEGG" id="cpis:HS961_13770"/>
<dbReference type="GO" id="GO:0016887">
    <property type="term" value="F:ATP hydrolysis activity"/>
    <property type="evidence" value="ECO:0007669"/>
    <property type="project" value="InterPro"/>
</dbReference>
<keyword evidence="1" id="KW-0813">Transport</keyword>
<sequence>MDQALRRQERGQEVSDRETTRLPVEQSQTELTASVRDTSYAFEPSSQGQRSGSEEGCTPFLEIRHLHKSFGSFTALQSINLQIRRGELVCFLGPSGCGKTTLLRAIAGLEAQTAGEIWQDGKNISNLPASQRDYGIVFQSYALFPNLTVADNVAYGLVSQRQPKALVAQKVQSLLDTVGLSVSGGKYPAQLSGGQQQRVALARALAMSPGLLLLDEPLSALDATVRVHLRNEIRALQQRLYVTTIMVTHDQEEAMAMADRVVVMNHGVVEQVGTPRDIYQRPATPFVANFIGKANKLQALATGNGGITLAGHKLYCPQAPRLLPGQGLDVYLRPEDCSVHDCTALPPIGSAPAPNGSPVLTGVVEQLEFLGPVCIVHVDVQRLAERHVQLQLSPAQCVQLDIQPGRWLQFSIHAQQLKIFAQTA</sequence>
<keyword evidence="5 10" id="KW-0067">ATP-binding</keyword>
<dbReference type="SUPFAM" id="SSF52540">
    <property type="entry name" value="P-loop containing nucleoside triphosphate hydrolases"/>
    <property type="match status" value="1"/>
</dbReference>
<evidence type="ECO:0000256" key="1">
    <source>
        <dbReference type="ARBA" id="ARBA00022448"/>
    </source>
</evidence>
<dbReference type="AlphaFoldDB" id="A0A7G5EIJ0"/>
<keyword evidence="11" id="KW-1185">Reference proteome</keyword>
<dbReference type="PANTHER" id="PTHR42781">
    <property type="entry name" value="SPERMIDINE/PUTRESCINE IMPORT ATP-BINDING PROTEIN POTA"/>
    <property type="match status" value="1"/>
</dbReference>
<keyword evidence="3" id="KW-0997">Cell inner membrane</keyword>
<evidence type="ECO:0000313" key="11">
    <source>
        <dbReference type="Proteomes" id="UP000515240"/>
    </source>
</evidence>
<organism evidence="10 11">
    <name type="scientific">Comamonas piscis</name>
    <dbReference type="NCBI Taxonomy" id="1562974"/>
    <lineage>
        <taxon>Bacteria</taxon>
        <taxon>Pseudomonadati</taxon>
        <taxon>Pseudomonadota</taxon>
        <taxon>Betaproteobacteria</taxon>
        <taxon>Burkholderiales</taxon>
        <taxon>Comamonadaceae</taxon>
        <taxon>Comamonas</taxon>
    </lineage>
</organism>
<dbReference type="PROSITE" id="PS50893">
    <property type="entry name" value="ABC_TRANSPORTER_2"/>
    <property type="match status" value="1"/>
</dbReference>
<evidence type="ECO:0000256" key="8">
    <source>
        <dbReference type="SAM" id="MobiDB-lite"/>
    </source>
</evidence>
<keyword evidence="4" id="KW-0547">Nucleotide-binding</keyword>
<evidence type="ECO:0000256" key="4">
    <source>
        <dbReference type="ARBA" id="ARBA00022741"/>
    </source>
</evidence>
<accession>A0A7G5EIJ0</accession>
<dbReference type="InterPro" id="IPR050093">
    <property type="entry name" value="ABC_SmlMolc_Importer"/>
</dbReference>
<gene>
    <name evidence="10" type="ORF">HS961_13770</name>
</gene>
<dbReference type="InterPro" id="IPR003593">
    <property type="entry name" value="AAA+_ATPase"/>
</dbReference>
<dbReference type="GO" id="GO:0015697">
    <property type="term" value="P:quaternary ammonium group transport"/>
    <property type="evidence" value="ECO:0007669"/>
    <property type="project" value="UniProtKB-ARBA"/>
</dbReference>
<keyword evidence="2" id="KW-1003">Cell membrane</keyword>
<evidence type="ECO:0000256" key="7">
    <source>
        <dbReference type="ARBA" id="ARBA00023136"/>
    </source>
</evidence>
<feature type="region of interest" description="Disordered" evidence="8">
    <location>
        <begin position="1"/>
        <end position="55"/>
    </location>
</feature>
<dbReference type="GO" id="GO:0022857">
    <property type="term" value="F:transmembrane transporter activity"/>
    <property type="evidence" value="ECO:0007669"/>
    <property type="project" value="InterPro"/>
</dbReference>
<keyword evidence="7" id="KW-0472">Membrane</keyword>
<dbReference type="SMART" id="SM00382">
    <property type="entry name" value="AAA"/>
    <property type="match status" value="1"/>
</dbReference>
<feature type="domain" description="ABC transporter" evidence="9">
    <location>
        <begin position="61"/>
        <end position="291"/>
    </location>
</feature>
<protein>
    <submittedName>
        <fullName evidence="10">Putative 2-aminoethylphosphonate ABC transporter ATP-binding protein</fullName>
    </submittedName>
</protein>
<dbReference type="Pfam" id="PF08402">
    <property type="entry name" value="TOBE_2"/>
    <property type="match status" value="1"/>
</dbReference>
<dbReference type="GO" id="GO:0043190">
    <property type="term" value="C:ATP-binding cassette (ABC) transporter complex"/>
    <property type="evidence" value="ECO:0007669"/>
    <property type="project" value="InterPro"/>
</dbReference>
<feature type="compositionally biased region" description="Basic and acidic residues" evidence="8">
    <location>
        <begin position="1"/>
        <end position="20"/>
    </location>
</feature>
<dbReference type="Proteomes" id="UP000515240">
    <property type="component" value="Chromosome"/>
</dbReference>
<dbReference type="PROSITE" id="PS00211">
    <property type="entry name" value="ABC_TRANSPORTER_1"/>
    <property type="match status" value="1"/>
</dbReference>
<feature type="compositionally biased region" description="Low complexity" evidence="8">
    <location>
        <begin position="45"/>
        <end position="55"/>
    </location>
</feature>
<name>A0A7G5EIJ0_9BURK</name>
<dbReference type="Gene3D" id="3.40.50.300">
    <property type="entry name" value="P-loop containing nucleotide triphosphate hydrolases"/>
    <property type="match status" value="1"/>
</dbReference>
<dbReference type="InterPro" id="IPR017871">
    <property type="entry name" value="ABC_transporter-like_CS"/>
</dbReference>
<evidence type="ECO:0000259" key="9">
    <source>
        <dbReference type="PROSITE" id="PS50893"/>
    </source>
</evidence>
<dbReference type="EMBL" id="CP058554">
    <property type="protein sequence ID" value="QMV73815.1"/>
    <property type="molecule type" value="Genomic_DNA"/>
</dbReference>
<dbReference type="InterPro" id="IPR017666">
    <property type="entry name" value="AminoethylPonate_ABC_PhnT2"/>
</dbReference>
<dbReference type="SUPFAM" id="SSF50331">
    <property type="entry name" value="MOP-like"/>
    <property type="match status" value="1"/>
</dbReference>
<evidence type="ECO:0000256" key="6">
    <source>
        <dbReference type="ARBA" id="ARBA00022967"/>
    </source>
</evidence>
<evidence type="ECO:0000313" key="10">
    <source>
        <dbReference type="EMBL" id="QMV73815.1"/>
    </source>
</evidence>
<dbReference type="InterPro" id="IPR003439">
    <property type="entry name" value="ABC_transporter-like_ATP-bd"/>
</dbReference>
<reference evidence="10 11" key="1">
    <citation type="journal article" date="2020" name="G3 (Bethesda)">
        <title>CeMbio - The Caenorhabditis elegans Microbiome Resource.</title>
        <authorList>
            <person name="Dirksen P."/>
            <person name="Assie A."/>
            <person name="Zimmermann J."/>
            <person name="Zhang F."/>
            <person name="Tietje A.M."/>
            <person name="Marsh S.A."/>
            <person name="Felix M.A."/>
            <person name="Shapira M."/>
            <person name="Kaleta C."/>
            <person name="Schulenburg H."/>
            <person name="Samuel B."/>
        </authorList>
    </citation>
    <scope>NUCLEOTIDE SEQUENCE [LARGE SCALE GENOMIC DNA]</scope>
    <source>
        <strain evidence="10 11">BIGb0172</strain>
    </source>
</reference>
<dbReference type="InterPro" id="IPR008995">
    <property type="entry name" value="Mo/tungstate-bd_C_term_dom"/>
</dbReference>
<evidence type="ECO:0000256" key="2">
    <source>
        <dbReference type="ARBA" id="ARBA00022475"/>
    </source>
</evidence>
<dbReference type="InterPro" id="IPR027417">
    <property type="entry name" value="P-loop_NTPase"/>
</dbReference>
<dbReference type="InterPro" id="IPR013611">
    <property type="entry name" value="Transp-assoc_OB_typ2"/>
</dbReference>
<dbReference type="GO" id="GO:0005524">
    <property type="term" value="F:ATP binding"/>
    <property type="evidence" value="ECO:0007669"/>
    <property type="project" value="UniProtKB-KW"/>
</dbReference>
<keyword evidence="6" id="KW-1278">Translocase</keyword>
<proteinExistence type="predicted"/>
<dbReference type="PANTHER" id="PTHR42781:SF5">
    <property type="entry name" value="PUTRESCINE TRANSPORT ATP-BINDING PROTEIN POTG"/>
    <property type="match status" value="1"/>
</dbReference>